<dbReference type="EMBL" id="JBHLWI010000014">
    <property type="protein sequence ID" value="MFC0262350.1"/>
    <property type="molecule type" value="Genomic_DNA"/>
</dbReference>
<dbReference type="NCBIfam" id="TIGR03519">
    <property type="entry name" value="T9SS_PorP_fam"/>
    <property type="match status" value="1"/>
</dbReference>
<dbReference type="Pfam" id="PF11751">
    <property type="entry name" value="PorP_SprF"/>
    <property type="match status" value="1"/>
</dbReference>
<dbReference type="InterPro" id="IPR019861">
    <property type="entry name" value="PorP/SprF_Bacteroidetes"/>
</dbReference>
<gene>
    <name evidence="1" type="ORF">ACFFIP_06610</name>
</gene>
<dbReference type="RefSeq" id="WP_382386790.1">
    <property type="nucleotide sequence ID" value="NZ_JBHLWI010000014.1"/>
</dbReference>
<protein>
    <submittedName>
        <fullName evidence="1">Type IX secretion system membrane protein PorP/SprF</fullName>
    </submittedName>
</protein>
<sequence length="323" mass="36350">MEKLNFLNIRFILIFVLLAKLPFVTFSQQDAQFTQYMYNGIFYNPAFAGKDGGYHFSALHRTQWLNYSGTNGPAPITQLLTASGRLDNYNVGYGLSFVNDNIGPSNNQEINLSLAYHKNLRRGVLSFGASGGIFSSTLKYDELVVINPDPNVPVTGRETQMNINFGAGVIYDRGNYYVGLSTKHLNEPVFDFGNGALENQLNNHSYLLAGYRIKTFALWTFEPSLLIKSVSFNNFSYDVSVMATHNNKISGGLAFRGEESISMLLGYSILRDNSLRIGYAFDLVFGGLEAKSPTSHEFMMTYNLQPVSREFQKVIQRTPRFRF</sequence>
<dbReference type="Proteomes" id="UP001589797">
    <property type="component" value="Unassembled WGS sequence"/>
</dbReference>
<accession>A0ABV6FST3</accession>
<evidence type="ECO:0000313" key="2">
    <source>
        <dbReference type="Proteomes" id="UP001589797"/>
    </source>
</evidence>
<evidence type="ECO:0000313" key="1">
    <source>
        <dbReference type="EMBL" id="MFC0262350.1"/>
    </source>
</evidence>
<reference evidence="1 2" key="1">
    <citation type="submission" date="2024-09" db="EMBL/GenBank/DDBJ databases">
        <authorList>
            <person name="Sun Q."/>
            <person name="Mori K."/>
        </authorList>
    </citation>
    <scope>NUCLEOTIDE SEQUENCE [LARGE SCALE GENOMIC DNA]</scope>
    <source>
        <strain evidence="1 2">CCM 7650</strain>
    </source>
</reference>
<name>A0ABV6FST3_9BACT</name>
<proteinExistence type="predicted"/>
<keyword evidence="2" id="KW-1185">Reference proteome</keyword>
<organism evidence="1 2">
    <name type="scientific">Fontibacter flavus</name>
    <dbReference type="NCBI Taxonomy" id="654838"/>
    <lineage>
        <taxon>Bacteria</taxon>
        <taxon>Pseudomonadati</taxon>
        <taxon>Bacteroidota</taxon>
        <taxon>Cytophagia</taxon>
        <taxon>Cytophagales</taxon>
        <taxon>Cyclobacteriaceae</taxon>
        <taxon>Fontibacter</taxon>
    </lineage>
</organism>
<comment type="caution">
    <text evidence="1">The sequence shown here is derived from an EMBL/GenBank/DDBJ whole genome shotgun (WGS) entry which is preliminary data.</text>
</comment>